<dbReference type="Gene3D" id="1.10.150.240">
    <property type="entry name" value="Putative phosphatase, domain 2"/>
    <property type="match status" value="1"/>
</dbReference>
<gene>
    <name evidence="1" type="ORF">SAMN04489725_102153</name>
</gene>
<dbReference type="RefSeq" id="WP_074691526.1">
    <property type="nucleotide sequence ID" value="NZ_FNOJ01000002.1"/>
</dbReference>
<accession>A0A1H2R3Z7</accession>
<dbReference type="InterPro" id="IPR006439">
    <property type="entry name" value="HAD-SF_hydro_IA"/>
</dbReference>
<keyword evidence="2" id="KW-1185">Reference proteome</keyword>
<evidence type="ECO:0000313" key="1">
    <source>
        <dbReference type="EMBL" id="SDW14182.1"/>
    </source>
</evidence>
<dbReference type="Gene3D" id="3.40.50.1000">
    <property type="entry name" value="HAD superfamily/HAD-like"/>
    <property type="match status" value="1"/>
</dbReference>
<dbReference type="EMBL" id="FNOJ01000002">
    <property type="protein sequence ID" value="SDW14182.1"/>
    <property type="molecule type" value="Genomic_DNA"/>
</dbReference>
<protein>
    <submittedName>
        <fullName evidence="1">Haloacid dehalogenase superfamily, subfamily IA, variant 3 with third motif having DD or ED</fullName>
    </submittedName>
</protein>
<organism evidence="1 2">
    <name type="scientific">Alicyclobacillus hesperidum</name>
    <dbReference type="NCBI Taxonomy" id="89784"/>
    <lineage>
        <taxon>Bacteria</taxon>
        <taxon>Bacillati</taxon>
        <taxon>Bacillota</taxon>
        <taxon>Bacilli</taxon>
        <taxon>Bacillales</taxon>
        <taxon>Alicyclobacillaceae</taxon>
        <taxon>Alicyclobacillus</taxon>
    </lineage>
</organism>
<dbReference type="AlphaFoldDB" id="A0A1H2R3Z7"/>
<sequence>MIRGIVFDFDGTLIDTESAWYTAFCDLYQQHRVELPLSLYAQCIGTSNDAFDPVAHLIASAEIPITKSEIEQFIQRRHNELMREKSLRPGVKKTIETARTLGLCIGLATSSHRAWLDPFLERLGIADAFDCIRTADDVKRVKPDPALYELTLACLGLKPDEAVAIEDSPNGALAAVRAGMHVLCIPNAVTCELPFPENCSHVSSLDEIDWPTWLQERNV</sequence>
<dbReference type="SUPFAM" id="SSF56784">
    <property type="entry name" value="HAD-like"/>
    <property type="match status" value="1"/>
</dbReference>
<dbReference type="SFLD" id="SFLDS00003">
    <property type="entry name" value="Haloacid_Dehalogenase"/>
    <property type="match status" value="1"/>
</dbReference>
<reference evidence="2" key="1">
    <citation type="submission" date="2016-10" db="EMBL/GenBank/DDBJ databases">
        <authorList>
            <person name="Varghese N."/>
        </authorList>
    </citation>
    <scope>NUCLEOTIDE SEQUENCE [LARGE SCALE GENOMIC DNA]</scope>
    <source>
        <strain evidence="2">DSM 12489</strain>
    </source>
</reference>
<proteinExistence type="predicted"/>
<dbReference type="SFLD" id="SFLDG01129">
    <property type="entry name" value="C1.5:_HAD__Beta-PGM__Phosphata"/>
    <property type="match status" value="1"/>
</dbReference>
<name>A0A1H2R3Z7_9BACL</name>
<dbReference type="InterPro" id="IPR023214">
    <property type="entry name" value="HAD_sf"/>
</dbReference>
<dbReference type="InterPro" id="IPR036412">
    <property type="entry name" value="HAD-like_sf"/>
</dbReference>
<dbReference type="InterPro" id="IPR023198">
    <property type="entry name" value="PGP-like_dom2"/>
</dbReference>
<evidence type="ECO:0000313" key="2">
    <source>
        <dbReference type="Proteomes" id="UP000182589"/>
    </source>
</evidence>
<dbReference type="PANTHER" id="PTHR18901:SF38">
    <property type="entry name" value="PSEUDOURIDINE-5'-PHOSPHATASE"/>
    <property type="match status" value="1"/>
</dbReference>
<dbReference type="PRINTS" id="PR00413">
    <property type="entry name" value="HADHALOGNASE"/>
</dbReference>
<dbReference type="PANTHER" id="PTHR18901">
    <property type="entry name" value="2-DEOXYGLUCOSE-6-PHOSPHATE PHOSPHATASE 2"/>
    <property type="match status" value="1"/>
</dbReference>
<dbReference type="STRING" id="89784.SAMN04489725_102153"/>
<dbReference type="InterPro" id="IPR041492">
    <property type="entry name" value="HAD_2"/>
</dbReference>
<dbReference type="Proteomes" id="UP000182589">
    <property type="component" value="Unassembled WGS sequence"/>
</dbReference>
<dbReference type="NCBIfam" id="TIGR01509">
    <property type="entry name" value="HAD-SF-IA-v3"/>
    <property type="match status" value="1"/>
</dbReference>
<dbReference type="Pfam" id="PF13419">
    <property type="entry name" value="HAD_2"/>
    <property type="match status" value="1"/>
</dbReference>